<protein>
    <recommendedName>
        <fullName evidence="2">RWD domain-containing protein</fullName>
    </recommendedName>
</protein>
<evidence type="ECO:0000313" key="6">
    <source>
        <dbReference type="Proteomes" id="UP000663870"/>
    </source>
</evidence>
<dbReference type="SUPFAM" id="SSF55144">
    <property type="entry name" value="LigT-like"/>
    <property type="match status" value="1"/>
</dbReference>
<accession>A0A814Y406</accession>
<evidence type="ECO:0000313" key="3">
    <source>
        <dbReference type="EMBL" id="CAF1224152.1"/>
    </source>
</evidence>
<gene>
    <name evidence="4" type="ORF">JXQ802_LOCUS45233</name>
    <name evidence="3" type="ORF">PYM288_LOCUS26032</name>
</gene>
<dbReference type="AlphaFoldDB" id="A0A814Y406"/>
<dbReference type="SMART" id="SM00591">
    <property type="entry name" value="RWD"/>
    <property type="match status" value="1"/>
</dbReference>
<dbReference type="InterPro" id="IPR006575">
    <property type="entry name" value="RWD_dom"/>
</dbReference>
<organism evidence="3 5">
    <name type="scientific">Rotaria sordida</name>
    <dbReference type="NCBI Taxonomy" id="392033"/>
    <lineage>
        <taxon>Eukaryota</taxon>
        <taxon>Metazoa</taxon>
        <taxon>Spiralia</taxon>
        <taxon>Gnathifera</taxon>
        <taxon>Rotifera</taxon>
        <taxon>Eurotatoria</taxon>
        <taxon>Bdelloidea</taxon>
        <taxon>Philodinida</taxon>
        <taxon>Philodinidae</taxon>
        <taxon>Rotaria</taxon>
    </lineage>
</organism>
<reference evidence="3" key="1">
    <citation type="submission" date="2021-02" db="EMBL/GenBank/DDBJ databases">
        <authorList>
            <person name="Nowell W R."/>
        </authorList>
    </citation>
    <scope>NUCLEOTIDE SEQUENCE</scope>
</reference>
<dbReference type="PROSITE" id="PS50908">
    <property type="entry name" value="RWD"/>
    <property type="match status" value="1"/>
</dbReference>
<dbReference type="EMBL" id="CAJNOL010003698">
    <property type="protein sequence ID" value="CAF1571335.1"/>
    <property type="molecule type" value="Genomic_DNA"/>
</dbReference>
<feature type="region of interest" description="Disordered" evidence="1">
    <location>
        <begin position="1"/>
        <end position="26"/>
    </location>
</feature>
<dbReference type="InterPro" id="IPR040459">
    <property type="entry name" value="MJ1316"/>
</dbReference>
<dbReference type="PANTHER" id="PTHR46729">
    <property type="entry name" value="LEUKOCYTE RECEPTOR CLUSTER MEMBER 9"/>
    <property type="match status" value="1"/>
</dbReference>
<dbReference type="Gene3D" id="3.10.110.10">
    <property type="entry name" value="Ubiquitin Conjugating Enzyme"/>
    <property type="match status" value="1"/>
</dbReference>
<evidence type="ECO:0000256" key="1">
    <source>
        <dbReference type="SAM" id="MobiDB-lite"/>
    </source>
</evidence>
<dbReference type="EMBL" id="CAJNOH010001500">
    <property type="protein sequence ID" value="CAF1224152.1"/>
    <property type="molecule type" value="Genomic_DNA"/>
</dbReference>
<dbReference type="SUPFAM" id="SSF54495">
    <property type="entry name" value="UBC-like"/>
    <property type="match status" value="1"/>
</dbReference>
<dbReference type="Pfam" id="PF10469">
    <property type="entry name" value="AKAP7_NLS"/>
    <property type="match status" value="1"/>
</dbReference>
<comment type="caution">
    <text evidence="3">The sequence shown here is derived from an EMBL/GenBank/DDBJ whole genome shotgun (WGS) entry which is preliminary data.</text>
</comment>
<dbReference type="InterPro" id="IPR016135">
    <property type="entry name" value="UBQ-conjugating_enzyme/RWD"/>
</dbReference>
<name>A0A814Y406_9BILA</name>
<feature type="compositionally biased region" description="Polar residues" evidence="1">
    <location>
        <begin position="12"/>
        <end position="23"/>
    </location>
</feature>
<keyword evidence="6" id="KW-1185">Reference proteome</keyword>
<dbReference type="Proteomes" id="UP000663854">
    <property type="component" value="Unassembled WGS sequence"/>
</dbReference>
<dbReference type="Proteomes" id="UP000663870">
    <property type="component" value="Unassembled WGS sequence"/>
</dbReference>
<sequence length="523" mass="61197">MGTFDVQPDNHMITTSENTTSSDGQHEEISSLRDHFKDNIRILSSIGQFSYILKIRPDQYDVSLTLQLDQFYPSKAPEIIITAPRLTPDQIILIQQVLQSYCETLLNKPMILLIYSRLLQWFVENNIQTLTVNSTNNNNHANSFVPSTQRSRKNSKTNIPLIPVHNQNRNNHVDEHDNEYVKRNSMKTAEDVISRIEWDDRLDKRFFRVGYTDRFLGLQEKSFNDFDFKVDLSTVSDRHSNVLAIPKHRIQYFKYHNEIVWDKETRTDLMFGSTGNQQTIYDVIKRHENNTENNYSSSISNDNDTIEDVDVNIPPPRYLTITDGAYKPNYFLSIPITDQTFITNYIAYQERLLSSYPSLLSSHTTSSNLHLTLLTLHIDTSSQIEQCITLLKCLQNEIHHHCSYPEDICLEFNGIDTFYDKILYIKCQKNQRLENLRSLIVQRFSEEQQKQNINNVFFAGNYYEFIPHITLLKCKRKFSSIYQNETKEINFGKQTIHSLQLCSIGKQEHEEQKNNCVFQLNLS</sequence>
<dbReference type="InterPro" id="IPR042653">
    <property type="entry name" value="Leng9"/>
</dbReference>
<dbReference type="InterPro" id="IPR009097">
    <property type="entry name" value="Cyclic_Pdiesterase"/>
</dbReference>
<feature type="domain" description="RWD" evidence="2">
    <location>
        <begin position="27"/>
        <end position="125"/>
    </location>
</feature>
<dbReference type="Pfam" id="PF04457">
    <property type="entry name" value="MJ1316"/>
    <property type="match status" value="1"/>
</dbReference>
<dbReference type="Gene3D" id="3.90.1140.10">
    <property type="entry name" value="Cyclic phosphodiesterase"/>
    <property type="match status" value="1"/>
</dbReference>
<dbReference type="PANTHER" id="PTHR46729:SF1">
    <property type="entry name" value="LEUKOCYTE RECEPTOR CLUSTER MEMBER 9"/>
    <property type="match status" value="1"/>
</dbReference>
<evidence type="ECO:0000313" key="5">
    <source>
        <dbReference type="Proteomes" id="UP000663854"/>
    </source>
</evidence>
<dbReference type="InterPro" id="IPR019510">
    <property type="entry name" value="AKAP7-like_phosphoesterase"/>
</dbReference>
<evidence type="ECO:0000259" key="2">
    <source>
        <dbReference type="PROSITE" id="PS50908"/>
    </source>
</evidence>
<dbReference type="Pfam" id="PF05773">
    <property type="entry name" value="RWD"/>
    <property type="match status" value="1"/>
</dbReference>
<proteinExistence type="predicted"/>
<evidence type="ECO:0000313" key="4">
    <source>
        <dbReference type="EMBL" id="CAF1571335.1"/>
    </source>
</evidence>